<name>A0A433KT68_9GAMM</name>
<evidence type="ECO:0000313" key="6">
    <source>
        <dbReference type="Proteomes" id="UP000287336"/>
    </source>
</evidence>
<dbReference type="PANTHER" id="PTHR23523">
    <property type="match status" value="1"/>
</dbReference>
<feature type="transmembrane region" description="Helical" evidence="4">
    <location>
        <begin position="275"/>
        <end position="295"/>
    </location>
</feature>
<sequence length="399" mass="41952">MASRRACTFVIMMFVVGLNLRPAMSSVAPLLARLQEMAGLSPASAGILTTLPVLFLGLSAPLAPLLAKHIGSERALSTALFLLTCGLLLRGLPIPGALFIGSAMAGSAIGLGGTLLPALVKRELPQSADLITGLYTMALCFGGALGAGLSVPLMQWLGSWQLSLMSWSLLALVALALWLINIPATQSTQPNPGTSSSLTQLIRKPLTWHVMLFMGIQSSMAYIVFGWLPTLLVYRGYDEAAAGWTMAISIMCQLGSALGAPWLARLTRDQRPALLLVLFSTALGLWMLLIAPLAWKWPGAILLGIGQGGSFSLALGLLVLRTANSHLAGQLSGLVQGGGYTLAALGPFGVGLMLQSGATLTHIAWLLILLIALCCGFALLAGRNRRLDDKSGELLVYRS</sequence>
<feature type="transmembrane region" description="Helical" evidence="4">
    <location>
        <begin position="240"/>
        <end position="263"/>
    </location>
</feature>
<keyword evidence="3 4" id="KW-0472">Membrane</keyword>
<keyword evidence="1 4" id="KW-0812">Transmembrane</keyword>
<feature type="transmembrane region" description="Helical" evidence="4">
    <location>
        <begin position="206"/>
        <end position="228"/>
    </location>
</feature>
<feature type="transmembrane region" description="Helical" evidence="4">
    <location>
        <begin position="44"/>
        <end position="63"/>
    </location>
</feature>
<dbReference type="Gene3D" id="1.20.1250.20">
    <property type="entry name" value="MFS general substrate transporter like domains"/>
    <property type="match status" value="2"/>
</dbReference>
<gene>
    <name evidence="5" type="ORF">ELY33_04020</name>
</gene>
<dbReference type="Pfam" id="PF07690">
    <property type="entry name" value="MFS_1"/>
    <property type="match status" value="1"/>
</dbReference>
<dbReference type="InterPro" id="IPR011701">
    <property type="entry name" value="MFS"/>
</dbReference>
<dbReference type="GO" id="GO:0022857">
    <property type="term" value="F:transmembrane transporter activity"/>
    <property type="evidence" value="ECO:0007669"/>
    <property type="project" value="InterPro"/>
</dbReference>
<evidence type="ECO:0000256" key="3">
    <source>
        <dbReference type="ARBA" id="ARBA00023136"/>
    </source>
</evidence>
<reference evidence="5 6" key="1">
    <citation type="submission" date="2018-12" db="EMBL/GenBank/DDBJ databases">
        <title>three novel Halomonas strain isolated from plants.</title>
        <authorList>
            <person name="Sun C."/>
        </authorList>
    </citation>
    <scope>NUCLEOTIDE SEQUENCE [LARGE SCALE GENOMIC DNA]</scope>
    <source>
        <strain evidence="5 6">DSM 19434</strain>
    </source>
</reference>
<dbReference type="InterPro" id="IPR052524">
    <property type="entry name" value="MFS_Cyanate_Porter"/>
</dbReference>
<dbReference type="OrthoDB" id="5317164at2"/>
<accession>A0A433KT68</accession>
<dbReference type="AlphaFoldDB" id="A0A433KT68"/>
<proteinExistence type="predicted"/>
<comment type="caution">
    <text evidence="5">The sequence shown here is derived from an EMBL/GenBank/DDBJ whole genome shotgun (WGS) entry which is preliminary data.</text>
</comment>
<feature type="transmembrane region" description="Helical" evidence="4">
    <location>
        <begin position="332"/>
        <end position="354"/>
    </location>
</feature>
<feature type="transmembrane region" description="Helical" evidence="4">
    <location>
        <begin position="98"/>
        <end position="120"/>
    </location>
</feature>
<dbReference type="RefSeq" id="WP_126944319.1">
    <property type="nucleotide sequence ID" value="NZ_RZHG01000008.1"/>
</dbReference>
<feature type="transmembrane region" description="Helical" evidence="4">
    <location>
        <begin position="301"/>
        <end position="320"/>
    </location>
</feature>
<dbReference type="EMBL" id="RZHG01000008">
    <property type="protein sequence ID" value="RUR32786.1"/>
    <property type="molecule type" value="Genomic_DNA"/>
</dbReference>
<dbReference type="SUPFAM" id="SSF103473">
    <property type="entry name" value="MFS general substrate transporter"/>
    <property type="match status" value="1"/>
</dbReference>
<evidence type="ECO:0000256" key="1">
    <source>
        <dbReference type="ARBA" id="ARBA00022692"/>
    </source>
</evidence>
<dbReference type="PANTHER" id="PTHR23523:SF2">
    <property type="entry name" value="2-NITROIMIDAZOLE TRANSPORTER"/>
    <property type="match status" value="1"/>
</dbReference>
<feature type="transmembrane region" description="Helical" evidence="4">
    <location>
        <begin position="164"/>
        <end position="185"/>
    </location>
</feature>
<evidence type="ECO:0000256" key="4">
    <source>
        <dbReference type="SAM" id="Phobius"/>
    </source>
</evidence>
<dbReference type="Proteomes" id="UP000287336">
    <property type="component" value="Unassembled WGS sequence"/>
</dbReference>
<organism evidence="5 6">
    <name type="scientific">Vreelandella andesensis</name>
    <dbReference type="NCBI Taxonomy" id="447567"/>
    <lineage>
        <taxon>Bacteria</taxon>
        <taxon>Pseudomonadati</taxon>
        <taxon>Pseudomonadota</taxon>
        <taxon>Gammaproteobacteria</taxon>
        <taxon>Oceanospirillales</taxon>
        <taxon>Halomonadaceae</taxon>
        <taxon>Vreelandella</taxon>
    </lineage>
</organism>
<feature type="transmembrane region" description="Helical" evidence="4">
    <location>
        <begin position="360"/>
        <end position="381"/>
    </location>
</feature>
<evidence type="ECO:0000313" key="5">
    <source>
        <dbReference type="EMBL" id="RUR32786.1"/>
    </source>
</evidence>
<protein>
    <submittedName>
        <fullName evidence="5">MFS transporter</fullName>
    </submittedName>
</protein>
<evidence type="ECO:0000256" key="2">
    <source>
        <dbReference type="ARBA" id="ARBA00022989"/>
    </source>
</evidence>
<feature type="transmembrane region" description="Helical" evidence="4">
    <location>
        <begin position="75"/>
        <end position="92"/>
    </location>
</feature>
<keyword evidence="6" id="KW-1185">Reference proteome</keyword>
<keyword evidence="2 4" id="KW-1133">Transmembrane helix</keyword>
<dbReference type="InterPro" id="IPR036259">
    <property type="entry name" value="MFS_trans_sf"/>
</dbReference>
<feature type="transmembrane region" description="Helical" evidence="4">
    <location>
        <begin position="132"/>
        <end position="158"/>
    </location>
</feature>